<name>A0A1S7LJP1_MAGMO</name>
<dbReference type="AlphaFoldDB" id="A0A1S7LJP1"/>
<protein>
    <recommendedName>
        <fullName evidence="2">histidine kinase</fullName>
        <ecNumber evidence="2">2.7.13.3</ecNumber>
    </recommendedName>
</protein>
<feature type="coiled-coil region" evidence="4">
    <location>
        <begin position="455"/>
        <end position="482"/>
    </location>
</feature>
<dbReference type="EMBL" id="LO017727">
    <property type="protein sequence ID" value="CRH06337.1"/>
    <property type="molecule type" value="Genomic_DNA"/>
</dbReference>
<dbReference type="PRINTS" id="PR00344">
    <property type="entry name" value="BCTRLSENSOR"/>
</dbReference>
<dbReference type="InterPro" id="IPR000014">
    <property type="entry name" value="PAS"/>
</dbReference>
<keyword evidence="9" id="KW-0808">Transferase</keyword>
<keyword evidence="5" id="KW-1133">Transmembrane helix</keyword>
<reference evidence="9" key="1">
    <citation type="submission" date="2015-04" db="EMBL/GenBank/DDBJ databases">
        <authorList>
            <person name="Syromyatnikov M.Y."/>
            <person name="Popov V.N."/>
        </authorList>
    </citation>
    <scope>NUCLEOTIDE SEQUENCE</scope>
    <source>
        <strain evidence="9">MO-1</strain>
    </source>
</reference>
<comment type="catalytic activity">
    <reaction evidence="1">
        <text>ATP + protein L-histidine = ADP + protein N-phospho-L-histidine.</text>
        <dbReference type="EC" id="2.7.13.3"/>
    </reaction>
</comment>
<dbReference type="PROSITE" id="PS50109">
    <property type="entry name" value="HIS_KIN"/>
    <property type="match status" value="1"/>
</dbReference>
<dbReference type="SUPFAM" id="SSF55785">
    <property type="entry name" value="PYP-like sensor domain (PAS domain)"/>
    <property type="match status" value="1"/>
</dbReference>
<evidence type="ECO:0000256" key="3">
    <source>
        <dbReference type="ARBA" id="ARBA00022553"/>
    </source>
</evidence>
<evidence type="ECO:0000256" key="4">
    <source>
        <dbReference type="SAM" id="Coils"/>
    </source>
</evidence>
<dbReference type="Gene3D" id="3.30.565.10">
    <property type="entry name" value="Histidine kinase-like ATPase, C-terminal domain"/>
    <property type="match status" value="1"/>
</dbReference>
<dbReference type="InterPro" id="IPR035965">
    <property type="entry name" value="PAS-like_dom_sf"/>
</dbReference>
<evidence type="ECO:0000256" key="5">
    <source>
        <dbReference type="SAM" id="Phobius"/>
    </source>
</evidence>
<dbReference type="PANTHER" id="PTHR43065">
    <property type="entry name" value="SENSOR HISTIDINE KINASE"/>
    <property type="match status" value="1"/>
</dbReference>
<dbReference type="Gene3D" id="3.30.450.20">
    <property type="entry name" value="PAS domain"/>
    <property type="match status" value="1"/>
</dbReference>
<dbReference type="SMART" id="SM00387">
    <property type="entry name" value="HATPase_c"/>
    <property type="match status" value="1"/>
</dbReference>
<evidence type="ECO:0000256" key="1">
    <source>
        <dbReference type="ARBA" id="ARBA00000085"/>
    </source>
</evidence>
<evidence type="ECO:0000259" key="8">
    <source>
        <dbReference type="PROSITE" id="PS50113"/>
    </source>
</evidence>
<feature type="domain" description="PAC" evidence="8">
    <location>
        <begin position="393"/>
        <end position="446"/>
    </location>
</feature>
<dbReference type="PROSITE" id="PS50113">
    <property type="entry name" value="PAC"/>
    <property type="match status" value="1"/>
</dbReference>
<keyword evidence="9" id="KW-0418">Kinase</keyword>
<dbReference type="NCBIfam" id="TIGR00229">
    <property type="entry name" value="sensory_box"/>
    <property type="match status" value="1"/>
</dbReference>
<dbReference type="InterPro" id="IPR003661">
    <property type="entry name" value="HisK_dim/P_dom"/>
</dbReference>
<dbReference type="SMART" id="SM00091">
    <property type="entry name" value="PAS"/>
    <property type="match status" value="1"/>
</dbReference>
<dbReference type="GO" id="GO:0000155">
    <property type="term" value="F:phosphorelay sensor kinase activity"/>
    <property type="evidence" value="ECO:0007669"/>
    <property type="project" value="InterPro"/>
</dbReference>
<dbReference type="SUPFAM" id="SSF55874">
    <property type="entry name" value="ATPase domain of HSP90 chaperone/DNA topoisomerase II/histidine kinase"/>
    <property type="match status" value="1"/>
</dbReference>
<dbReference type="Pfam" id="PF02518">
    <property type="entry name" value="HATPase_c"/>
    <property type="match status" value="1"/>
</dbReference>
<dbReference type="InterPro" id="IPR005467">
    <property type="entry name" value="His_kinase_dom"/>
</dbReference>
<dbReference type="InterPro" id="IPR036890">
    <property type="entry name" value="HATPase_C_sf"/>
</dbReference>
<dbReference type="PANTHER" id="PTHR43065:SF47">
    <property type="match status" value="1"/>
</dbReference>
<dbReference type="Pfam" id="PF13426">
    <property type="entry name" value="PAS_9"/>
    <property type="match status" value="1"/>
</dbReference>
<organism evidence="9">
    <name type="scientific">Magnetococcus massalia (strain MO-1)</name>
    <dbReference type="NCBI Taxonomy" id="451514"/>
    <lineage>
        <taxon>Bacteria</taxon>
        <taxon>Pseudomonadati</taxon>
        <taxon>Pseudomonadota</taxon>
        <taxon>Magnetococcia</taxon>
        <taxon>Magnetococcales</taxon>
        <taxon>Magnetococcaceae</taxon>
        <taxon>Magnetococcus</taxon>
    </lineage>
</organism>
<accession>A0A1S7LJP1</accession>
<dbReference type="PROSITE" id="PS50112">
    <property type="entry name" value="PAS"/>
    <property type="match status" value="1"/>
</dbReference>
<dbReference type="EC" id="2.7.13.3" evidence="2"/>
<keyword evidence="5" id="KW-0812">Transmembrane</keyword>
<dbReference type="InterPro" id="IPR000700">
    <property type="entry name" value="PAS-assoc_C"/>
</dbReference>
<evidence type="ECO:0000256" key="2">
    <source>
        <dbReference type="ARBA" id="ARBA00012438"/>
    </source>
</evidence>
<feature type="domain" description="Histidine kinase" evidence="6">
    <location>
        <begin position="491"/>
        <end position="724"/>
    </location>
</feature>
<evidence type="ECO:0000313" key="9">
    <source>
        <dbReference type="EMBL" id="CRH06337.1"/>
    </source>
</evidence>
<dbReference type="InterPro" id="IPR045812">
    <property type="entry name" value="DAHL"/>
</dbReference>
<dbReference type="CDD" id="cd00130">
    <property type="entry name" value="PAS"/>
    <property type="match status" value="1"/>
</dbReference>
<sequence length="725" mass="82322">MMQGRSSLLTISISVAAAVILITLLAFSYQIDQQRHRQLQSRLQGFYQLDAQVNQSLGLLQHGLLAHYDNLTNQTHDVQRLLRQLSPEMARGGGDATEHMRRLHRELKVVWQEKSWLIERFKSDQAVLRNSRRFFPEESMQVMALLEQEKGSVEGFNAGEVKALSRALTQLLRTTLLALGAGIDRDFWEMDASRELVEVLIKDRPGPITQRIQNLLAHAAIIHRFQSRVDRWALGAVQQPTESKLNELADLYYGAFEQDLNKADRLRLWMYLLTVVLLGGGALGLRKLFTLSQAHTQQEALVVQRTTDLRRELRERRKAEERFRSVAESAGDAIVAVDHQGSITFWNRSAKKIFGYSFKEVKGRSLEELLSNRSRKVYQSFVQEGDDGTLLNKPGEVRALDGVKATGQSFPIEVSLASWKNEGQRFFTLVIRDITERVAMERRLRATLESLDAKVEERTFELQEKMEELKQTQDQLVVSEKMASLGRLAGGTAHEINTPIGIAIGAASQSRNTVDAVMAMLEQDEVDEERLVNELQTLDQLSDLINSSMEKAASLIRALRRFTYASSEHGRELFDLVAEIHHQQEDVQSELDKQGITVQLEMPEELLIFSRRDIFKEIIADLFNNTLLHAFPHAEQASREITISVVFNNKVVELSYGDNGIGMEQEVKDQVFEPFFTTRHPDGRYGLGLYFVQTLLQGQLDGQVSCHSIQGEGSQFTMSWPCRQG</sequence>
<evidence type="ECO:0000259" key="7">
    <source>
        <dbReference type="PROSITE" id="PS50112"/>
    </source>
</evidence>
<keyword evidence="5" id="KW-0472">Membrane</keyword>
<gene>
    <name evidence="9" type="ORF">MAGMO_2171</name>
</gene>
<dbReference type="InterPro" id="IPR003594">
    <property type="entry name" value="HATPase_dom"/>
</dbReference>
<dbReference type="InterPro" id="IPR004358">
    <property type="entry name" value="Sig_transdc_His_kin-like_C"/>
</dbReference>
<dbReference type="Gene3D" id="1.10.287.130">
    <property type="match status" value="1"/>
</dbReference>
<keyword evidence="3" id="KW-0597">Phosphoprotein</keyword>
<feature type="domain" description="PAS" evidence="7">
    <location>
        <begin position="319"/>
        <end position="389"/>
    </location>
</feature>
<dbReference type="Pfam" id="PF19443">
    <property type="entry name" value="DAHL"/>
    <property type="match status" value="1"/>
</dbReference>
<feature type="transmembrane region" description="Helical" evidence="5">
    <location>
        <begin position="6"/>
        <end position="27"/>
    </location>
</feature>
<dbReference type="CDD" id="cd00082">
    <property type="entry name" value="HisKA"/>
    <property type="match status" value="1"/>
</dbReference>
<evidence type="ECO:0000259" key="6">
    <source>
        <dbReference type="PROSITE" id="PS50109"/>
    </source>
</evidence>
<keyword evidence="4" id="KW-0175">Coiled coil</keyword>
<proteinExistence type="predicted"/>